<name>A0A1H9IDY0_9GAMM</name>
<accession>A0A1H9IDY0</accession>
<dbReference type="Proteomes" id="UP000242515">
    <property type="component" value="Unassembled WGS sequence"/>
</dbReference>
<evidence type="ECO:0000313" key="1">
    <source>
        <dbReference type="EMBL" id="SEQ72951.1"/>
    </source>
</evidence>
<organism evidence="1 2">
    <name type="scientific">Rosenbergiella nectarea</name>
    <dbReference type="NCBI Taxonomy" id="988801"/>
    <lineage>
        <taxon>Bacteria</taxon>
        <taxon>Pseudomonadati</taxon>
        <taxon>Pseudomonadota</taxon>
        <taxon>Gammaproteobacteria</taxon>
        <taxon>Enterobacterales</taxon>
        <taxon>Erwiniaceae</taxon>
        <taxon>Rosenbergiella</taxon>
    </lineage>
</organism>
<dbReference type="EMBL" id="FOGC01000006">
    <property type="protein sequence ID" value="SEQ72951.1"/>
    <property type="molecule type" value="Genomic_DNA"/>
</dbReference>
<dbReference type="RefSeq" id="WP_092675456.1">
    <property type="nucleotide sequence ID" value="NZ_FOGC01000006.1"/>
</dbReference>
<dbReference type="OrthoDB" id="595236at2"/>
<dbReference type="AlphaFoldDB" id="A0A1H9IDY0"/>
<proteinExistence type="predicted"/>
<dbReference type="Pfam" id="PF10707">
    <property type="entry name" value="YrbL-PhoP_reg"/>
    <property type="match status" value="1"/>
</dbReference>
<sequence>MKVVQPPLVLSDALLIAKGRHRACYQYPGHPELCIKVHIDPRDDLETIREVRYFNWLHKCNVNLDGIADYRGKLPTTLGMGYVYELVRDYDGQVSKTLDHYSRKFELTEPRINVLTSAYQEFKQTFQRHYISMMNLKAYNIVFKRESESHGRLYLIDNLGSANLLPLSYFFKSIAARMLQRKFRRFESLVEERYHFSINS</sequence>
<protein>
    <submittedName>
        <fullName evidence="1">PhoP regulatory network protein YrbL</fullName>
    </submittedName>
</protein>
<dbReference type="InterPro" id="IPR019647">
    <property type="entry name" value="PhoP_reg_network_YrbL"/>
</dbReference>
<dbReference type="STRING" id="988801.SAMN05216522_10614"/>
<evidence type="ECO:0000313" key="2">
    <source>
        <dbReference type="Proteomes" id="UP000242515"/>
    </source>
</evidence>
<gene>
    <name evidence="1" type="ORF">SAMN05216522_10614</name>
</gene>
<reference evidence="2" key="1">
    <citation type="submission" date="2016-10" db="EMBL/GenBank/DDBJ databases">
        <authorList>
            <person name="Varghese N."/>
            <person name="Submissions S."/>
        </authorList>
    </citation>
    <scope>NUCLEOTIDE SEQUENCE [LARGE SCALE GENOMIC DNA]</scope>
    <source>
        <strain evidence="2">8N4</strain>
    </source>
</reference>
<keyword evidence="2" id="KW-1185">Reference proteome</keyword>